<feature type="compositionally biased region" description="Low complexity" evidence="1">
    <location>
        <begin position="918"/>
        <end position="949"/>
    </location>
</feature>
<dbReference type="PANTHER" id="PTHR10694:SF7">
    <property type="entry name" value="[HISTONE H3]-TRIMETHYL-L-LYSINE(9) DEMETHYLASE"/>
    <property type="match status" value="1"/>
</dbReference>
<name>A0AAD6WT72_9AGAR</name>
<dbReference type="InterPro" id="IPR003349">
    <property type="entry name" value="JmjN"/>
</dbReference>
<evidence type="ECO:0000313" key="5">
    <source>
        <dbReference type="Proteomes" id="UP001218188"/>
    </source>
</evidence>
<dbReference type="PANTHER" id="PTHR10694">
    <property type="entry name" value="LYSINE-SPECIFIC DEMETHYLASE"/>
    <property type="match status" value="1"/>
</dbReference>
<gene>
    <name evidence="4" type="ORF">C8F04DRAFT_1010575</name>
</gene>
<evidence type="ECO:0008006" key="6">
    <source>
        <dbReference type="Google" id="ProtNLM"/>
    </source>
</evidence>
<evidence type="ECO:0000256" key="1">
    <source>
        <dbReference type="SAM" id="MobiDB-lite"/>
    </source>
</evidence>
<feature type="region of interest" description="Disordered" evidence="1">
    <location>
        <begin position="857"/>
        <end position="1002"/>
    </location>
</feature>
<feature type="compositionally biased region" description="Low complexity" evidence="1">
    <location>
        <begin position="1"/>
        <end position="15"/>
    </location>
</feature>
<sequence length="1273" mass="136259">MSSVSSPLTASRSSSPEPPVQPDHFYGTDASLLPPSPDSEGKAFLSPDDDPLAHRGIPVFKPSMHEFADFEGYMTRVESWGRRSGIVKIIPPKEWTAALPDVVPQLATVKIKSPIEQFMRGRAGLFRQENMEKRKQMSVREWAELCAKPEFRAPGKDQVGLHNNPSAQPALRTRRKKAPSKPKPDPEADNAAMASPPNSASPDPEDTKPTTPAADADADPNDADTNPKKPQRNRRTERADKDASFLDSFAPHKDWLPPDTVATDYTPEFCAKLERAFWRNCGLGKPAWYGADTMGSLFTPSTTAWNVATLPSTLSRLLPLSSGGLPGVNTPYLYFGMWRATFAWHVEDMDLFSINYIHFGAPKFWYAVPQGRAGALEGTMRGYFPTDTSSCPQFLRHKSFLASPSLLSQSAVRPNHLVQHAGEFVVTFPRGYHAGFNLGLNCAESVNFALDSWLDEGRKAGVCGCVDYSVRIDVDQLLEDRRIDALELTDPAAAAHARALRDGLLPAGEGNLITTLDVEMPVVDPTPALASPSKAKSKSTPTKTMTPSTTQPRQTPRKRKPTAPFEPEGPAPKRPQTFPCCLCIAPSHTGLLRVHDLPLAWREVGVATEVHYPPSAGGKGVWMAHEGCAMVLPETWVDEVVVGGDGHTERVVFGVDGIERARWSLKCSTCTAPRAKSHGALIQCAKGKCPKAFHINCAKAGAEEGTGIAYKVVREVEKEVVLLEPAPASSGGAEPNLHVLKVIRKTEVDALCAQHNPVIVASRRASKAESLRADVLALPPLSRIKIRVSSGVFEVTLMRVLEDRCAVEVLWDAGEVREVKWANIVLGLGVGQIEYGVVPDTNQNIVRAQNVNAAAGPSGAGRAIAPYPPSPASTPYGAQGQGYVAQSHSQYPQQQNTLPPSSSSAAAAPRYSHTIHLPARAPPQQQQPVQGSAAAQYPHQHQQQQEVQVNSATASSQTQYAYQSTPAPTQHQQSSQQHQQQPHQAQAPNQQHNPSMQTQNPYSMYWSSAYGSYGAGKNGTYGGAAPANGASPPTTGTTTPNPNPYKSGAYGGAPLTANANTNNSGMSMMTNNSSTAGPSTNASAAVAQAAQHVPGGQGHGHYPSTAQYYNTGGAQPSPYYRSTAPGQGYYPSSAFQAQGNNAQGQAYGGRQQVTFTVQPQPQQAPQVQQSMFVGQQRPQSTFSVQQQQETQKSMPAFSVHPAQNTNPNPNPGASATPPDTATATATSTPASAPQAQPPMSTAPTTQAQPSIPIQIHVDVQPQPSLAAAPAVAA</sequence>
<feature type="compositionally biased region" description="Polar residues" evidence="1">
    <location>
        <begin position="884"/>
        <end position="898"/>
    </location>
</feature>
<feature type="compositionally biased region" description="Low complexity" evidence="1">
    <location>
        <begin position="525"/>
        <end position="554"/>
    </location>
</feature>
<dbReference type="Gene3D" id="2.60.120.650">
    <property type="entry name" value="Cupin"/>
    <property type="match status" value="2"/>
</dbReference>
<dbReference type="InterPro" id="IPR013083">
    <property type="entry name" value="Znf_RING/FYVE/PHD"/>
</dbReference>
<feature type="region of interest" description="Disordered" evidence="1">
    <location>
        <begin position="1158"/>
        <end position="1258"/>
    </location>
</feature>
<feature type="compositionally biased region" description="Low complexity" evidence="1">
    <location>
        <begin position="963"/>
        <end position="995"/>
    </location>
</feature>
<comment type="caution">
    <text evidence="4">The sequence shown here is derived from an EMBL/GenBank/DDBJ whole genome shotgun (WGS) entry which is preliminary data.</text>
</comment>
<feature type="compositionally biased region" description="Low complexity" evidence="1">
    <location>
        <begin position="899"/>
        <end position="909"/>
    </location>
</feature>
<feature type="domain" description="JmjC" evidence="3">
    <location>
        <begin position="299"/>
        <end position="465"/>
    </location>
</feature>
<proteinExistence type="predicted"/>
<feature type="compositionally biased region" description="Low complexity" evidence="1">
    <location>
        <begin position="1024"/>
        <end position="1040"/>
    </location>
</feature>
<feature type="region of interest" description="Disordered" evidence="1">
    <location>
        <begin position="153"/>
        <end position="244"/>
    </location>
</feature>
<feature type="compositionally biased region" description="Low complexity" evidence="1">
    <location>
        <begin position="189"/>
        <end position="202"/>
    </location>
</feature>
<accession>A0AAD6WT72</accession>
<dbReference type="SMART" id="SM00545">
    <property type="entry name" value="JmjN"/>
    <property type="match status" value="1"/>
</dbReference>
<feature type="region of interest" description="Disordered" evidence="1">
    <location>
        <begin position="1"/>
        <end position="50"/>
    </location>
</feature>
<protein>
    <recommendedName>
        <fullName evidence="6">[Histone H3]-trimethyl-L-lysine(9) demethylase</fullName>
    </recommendedName>
</protein>
<feature type="compositionally biased region" description="Low complexity" evidence="1">
    <location>
        <begin position="1158"/>
        <end position="1169"/>
    </location>
</feature>
<feature type="region of interest" description="Disordered" evidence="1">
    <location>
        <begin position="524"/>
        <end position="573"/>
    </location>
</feature>
<feature type="compositionally biased region" description="Basic and acidic residues" evidence="1">
    <location>
        <begin position="234"/>
        <end position="244"/>
    </location>
</feature>
<feature type="region of interest" description="Disordered" evidence="1">
    <location>
        <begin position="1024"/>
        <end position="1110"/>
    </location>
</feature>
<dbReference type="Pfam" id="PF02375">
    <property type="entry name" value="JmjN"/>
    <property type="match status" value="1"/>
</dbReference>
<feature type="compositionally biased region" description="Low complexity" evidence="1">
    <location>
        <begin position="1056"/>
        <end position="1077"/>
    </location>
</feature>
<dbReference type="Proteomes" id="UP001218188">
    <property type="component" value="Unassembled WGS sequence"/>
</dbReference>
<dbReference type="AlphaFoldDB" id="A0AAD6WT72"/>
<feature type="compositionally biased region" description="Low complexity" evidence="1">
    <location>
        <begin position="1084"/>
        <end position="1094"/>
    </location>
</feature>
<feature type="domain" description="JmjN" evidence="2">
    <location>
        <begin position="57"/>
        <end position="98"/>
    </location>
</feature>
<dbReference type="SMART" id="SM00558">
    <property type="entry name" value="JmjC"/>
    <property type="match status" value="1"/>
</dbReference>
<dbReference type="EMBL" id="JARJCM010000169">
    <property type="protein sequence ID" value="KAJ7024457.1"/>
    <property type="molecule type" value="Genomic_DNA"/>
</dbReference>
<feature type="compositionally biased region" description="Polar residues" evidence="1">
    <location>
        <begin position="1170"/>
        <end position="1193"/>
    </location>
</feature>
<evidence type="ECO:0000259" key="2">
    <source>
        <dbReference type="PROSITE" id="PS51183"/>
    </source>
</evidence>
<dbReference type="InterPro" id="IPR003347">
    <property type="entry name" value="JmjC_dom"/>
</dbReference>
<dbReference type="Pfam" id="PF02373">
    <property type="entry name" value="JmjC"/>
    <property type="match status" value="1"/>
</dbReference>
<dbReference type="GO" id="GO:0005634">
    <property type="term" value="C:nucleus"/>
    <property type="evidence" value="ECO:0007669"/>
    <property type="project" value="TreeGrafter"/>
</dbReference>
<dbReference type="GO" id="GO:0000785">
    <property type="term" value="C:chromatin"/>
    <property type="evidence" value="ECO:0007669"/>
    <property type="project" value="TreeGrafter"/>
</dbReference>
<feature type="compositionally biased region" description="Polar residues" evidence="1">
    <location>
        <begin position="950"/>
        <end position="962"/>
    </location>
</feature>
<feature type="compositionally biased region" description="Low complexity" evidence="1">
    <location>
        <begin position="1211"/>
        <end position="1249"/>
    </location>
</feature>
<organism evidence="4 5">
    <name type="scientific">Mycena alexandri</name>
    <dbReference type="NCBI Taxonomy" id="1745969"/>
    <lineage>
        <taxon>Eukaryota</taxon>
        <taxon>Fungi</taxon>
        <taxon>Dikarya</taxon>
        <taxon>Basidiomycota</taxon>
        <taxon>Agaricomycotina</taxon>
        <taxon>Agaricomycetes</taxon>
        <taxon>Agaricomycetidae</taxon>
        <taxon>Agaricales</taxon>
        <taxon>Marasmiineae</taxon>
        <taxon>Mycenaceae</taxon>
        <taxon>Mycena</taxon>
    </lineage>
</organism>
<dbReference type="Gene3D" id="3.30.40.10">
    <property type="entry name" value="Zinc/RING finger domain, C3HC4 (zinc finger)"/>
    <property type="match status" value="1"/>
</dbReference>
<dbReference type="GO" id="GO:0010468">
    <property type="term" value="P:regulation of gene expression"/>
    <property type="evidence" value="ECO:0007669"/>
    <property type="project" value="TreeGrafter"/>
</dbReference>
<dbReference type="GO" id="GO:0051864">
    <property type="term" value="F:histone H3K36 demethylase activity"/>
    <property type="evidence" value="ECO:0007669"/>
    <property type="project" value="TreeGrafter"/>
</dbReference>
<dbReference type="SUPFAM" id="SSF51197">
    <property type="entry name" value="Clavaminate synthase-like"/>
    <property type="match status" value="1"/>
</dbReference>
<reference evidence="4" key="1">
    <citation type="submission" date="2023-03" db="EMBL/GenBank/DDBJ databases">
        <title>Massive genome expansion in bonnet fungi (Mycena s.s.) driven by repeated elements and novel gene families across ecological guilds.</title>
        <authorList>
            <consortium name="Lawrence Berkeley National Laboratory"/>
            <person name="Harder C.B."/>
            <person name="Miyauchi S."/>
            <person name="Viragh M."/>
            <person name="Kuo A."/>
            <person name="Thoen E."/>
            <person name="Andreopoulos B."/>
            <person name="Lu D."/>
            <person name="Skrede I."/>
            <person name="Drula E."/>
            <person name="Henrissat B."/>
            <person name="Morin E."/>
            <person name="Kohler A."/>
            <person name="Barry K."/>
            <person name="LaButti K."/>
            <person name="Morin E."/>
            <person name="Salamov A."/>
            <person name="Lipzen A."/>
            <person name="Mereny Z."/>
            <person name="Hegedus B."/>
            <person name="Baldrian P."/>
            <person name="Stursova M."/>
            <person name="Weitz H."/>
            <person name="Taylor A."/>
            <person name="Grigoriev I.V."/>
            <person name="Nagy L.G."/>
            <person name="Martin F."/>
            <person name="Kauserud H."/>
        </authorList>
    </citation>
    <scope>NUCLEOTIDE SEQUENCE</scope>
    <source>
        <strain evidence="4">CBHHK200</strain>
    </source>
</reference>
<dbReference type="Pfam" id="PF13771">
    <property type="entry name" value="zf-HC5HC2H"/>
    <property type="match status" value="1"/>
</dbReference>
<dbReference type="PROSITE" id="PS51184">
    <property type="entry name" value="JMJC"/>
    <property type="match status" value="1"/>
</dbReference>
<dbReference type="CDD" id="cd15571">
    <property type="entry name" value="ePHD"/>
    <property type="match status" value="1"/>
</dbReference>
<keyword evidence="5" id="KW-1185">Reference proteome</keyword>
<dbReference type="PROSITE" id="PS51183">
    <property type="entry name" value="JMJN"/>
    <property type="match status" value="1"/>
</dbReference>
<evidence type="ECO:0000313" key="4">
    <source>
        <dbReference type="EMBL" id="KAJ7024457.1"/>
    </source>
</evidence>
<dbReference type="GO" id="GO:0032454">
    <property type="term" value="F:histone H3K9 demethylase activity"/>
    <property type="evidence" value="ECO:0007669"/>
    <property type="project" value="TreeGrafter"/>
</dbReference>
<evidence type="ECO:0000259" key="3">
    <source>
        <dbReference type="PROSITE" id="PS51184"/>
    </source>
</evidence>